<organism evidence="3 4">
    <name type="scientific">Dongia rigui</name>
    <dbReference type="NCBI Taxonomy" id="940149"/>
    <lineage>
        <taxon>Bacteria</taxon>
        <taxon>Pseudomonadati</taxon>
        <taxon>Pseudomonadota</taxon>
        <taxon>Alphaproteobacteria</taxon>
        <taxon>Rhodospirillales</taxon>
        <taxon>Dongiaceae</taxon>
        <taxon>Dongia</taxon>
    </lineage>
</organism>
<dbReference type="Gene3D" id="1.10.10.10">
    <property type="entry name" value="Winged helix-like DNA-binding domain superfamily/Winged helix DNA-binding domain"/>
    <property type="match status" value="1"/>
</dbReference>
<evidence type="ECO:0000259" key="2">
    <source>
        <dbReference type="PROSITE" id="PS50043"/>
    </source>
</evidence>
<feature type="domain" description="HTH luxR-type" evidence="2">
    <location>
        <begin position="303"/>
        <end position="368"/>
    </location>
</feature>
<dbReference type="RefSeq" id="WP_320501332.1">
    <property type="nucleotide sequence ID" value="NZ_JAXCLX010000002.1"/>
</dbReference>
<dbReference type="CDD" id="cd06170">
    <property type="entry name" value="LuxR_C_like"/>
    <property type="match status" value="1"/>
</dbReference>
<reference evidence="3 4" key="1">
    <citation type="journal article" date="2013" name="Antonie Van Leeuwenhoek">
        <title>Dongia rigui sp. nov., isolated from freshwater of a large wetland in Korea.</title>
        <authorList>
            <person name="Baik K.S."/>
            <person name="Hwang Y.M."/>
            <person name="Choi J.S."/>
            <person name="Kwon J."/>
            <person name="Seong C.N."/>
        </authorList>
    </citation>
    <scope>NUCLEOTIDE SEQUENCE [LARGE SCALE GENOMIC DNA]</scope>
    <source>
        <strain evidence="3 4">04SU4-P</strain>
    </source>
</reference>
<evidence type="ECO:0000313" key="3">
    <source>
        <dbReference type="EMBL" id="MDY0872861.1"/>
    </source>
</evidence>
<dbReference type="Pfam" id="PF00196">
    <property type="entry name" value="GerE"/>
    <property type="match status" value="1"/>
</dbReference>
<name>A0ABU5DZY1_9PROT</name>
<comment type="caution">
    <text evidence="3">The sequence shown here is derived from an EMBL/GenBank/DDBJ whole genome shotgun (WGS) entry which is preliminary data.</text>
</comment>
<dbReference type="PROSITE" id="PS50043">
    <property type="entry name" value="HTH_LUXR_2"/>
    <property type="match status" value="1"/>
</dbReference>
<evidence type="ECO:0000256" key="1">
    <source>
        <dbReference type="SAM" id="MobiDB-lite"/>
    </source>
</evidence>
<dbReference type="InterPro" id="IPR036388">
    <property type="entry name" value="WH-like_DNA-bd_sf"/>
</dbReference>
<dbReference type="InterPro" id="IPR016032">
    <property type="entry name" value="Sig_transdc_resp-reg_C-effctor"/>
</dbReference>
<gene>
    <name evidence="3" type="ORF">SMD31_13045</name>
</gene>
<sequence>MNEALALSTTVERVYDAALTPALWPEALARIASYVEGYSAAIFTKTPALIDSTIHHHDGRIEATFRHSYFTQYIKLDPANTLQYFAELEKPVSVSSLVPPDEMMESRFFQEWAAPQGLVDFVTVALEKSRASSAMLGVFRHASQGVADETVLRRMGLIAPHVRRAVFIGRAVEQKSEEAAALADTLDAIGSALILVDREGRILHANAAAYLVMEEQDLCRALSGKLSFRERTANDALRCLLTTPASSNAPRDLRLTLTHDDGESYLAHVLPLSFRANRNGTHGAAAVICLQRAALELDAAPRVIAQSFGLTPTELRVLLAIVEIGGVPETAESLGIGEGTVKTHLRRIFAKTGAGRQADLVRLVATHTSPLGGRNGHQEPQRLVAAQ</sequence>
<accession>A0ABU5DZY1</accession>
<dbReference type="Proteomes" id="UP001271769">
    <property type="component" value="Unassembled WGS sequence"/>
</dbReference>
<dbReference type="InterPro" id="IPR000792">
    <property type="entry name" value="Tscrpt_reg_LuxR_C"/>
</dbReference>
<dbReference type="SUPFAM" id="SSF46894">
    <property type="entry name" value="C-terminal effector domain of the bipartite response regulators"/>
    <property type="match status" value="1"/>
</dbReference>
<dbReference type="SMART" id="SM00421">
    <property type="entry name" value="HTH_LUXR"/>
    <property type="match status" value="1"/>
</dbReference>
<keyword evidence="4" id="KW-1185">Reference proteome</keyword>
<proteinExistence type="predicted"/>
<dbReference type="EMBL" id="JAXCLX010000002">
    <property type="protein sequence ID" value="MDY0872861.1"/>
    <property type="molecule type" value="Genomic_DNA"/>
</dbReference>
<feature type="region of interest" description="Disordered" evidence="1">
    <location>
        <begin position="368"/>
        <end position="387"/>
    </location>
</feature>
<protein>
    <submittedName>
        <fullName evidence="3">LuxR C-terminal-related transcriptional regulator</fullName>
    </submittedName>
</protein>
<evidence type="ECO:0000313" key="4">
    <source>
        <dbReference type="Proteomes" id="UP001271769"/>
    </source>
</evidence>